<reference evidence="5" key="1">
    <citation type="submission" date="2019-06" db="EMBL/GenBank/DDBJ databases">
        <title>Bovine herpetic mammillitis in dairy farm in Italy.</title>
        <authorList>
            <person name="Lanave G."/>
            <person name="Larocca V."/>
            <person name="Camero M."/>
            <person name="Martella V."/>
            <person name="Buonavoglia C."/>
        </authorList>
    </citation>
    <scope>NUCLEOTIDE SEQUENCE</scope>
    <source>
        <strain evidence="5">ITA/2018/468</strain>
    </source>
</reference>
<accession>A0A6H2U190</accession>
<organism evidence="5">
    <name type="scientific">Bovine alphaherpesvirus 2</name>
    <dbReference type="NCBI Taxonomy" id="10295"/>
    <lineage>
        <taxon>Viruses</taxon>
        <taxon>Duplodnaviria</taxon>
        <taxon>Heunggongvirae</taxon>
        <taxon>Peploviricota</taxon>
        <taxon>Herviviricetes</taxon>
        <taxon>Herpesvirales</taxon>
        <taxon>Orthoherpesviridae</taxon>
        <taxon>Alphaherpesvirinae</taxon>
        <taxon>Simplexvirus</taxon>
        <taxon>Simplexvirus bovinealpha2</taxon>
    </lineage>
</organism>
<evidence type="ECO:0000256" key="1">
    <source>
        <dbReference type="ARBA" id="ARBA00004147"/>
    </source>
</evidence>
<dbReference type="GO" id="GO:0042025">
    <property type="term" value="C:host cell nucleus"/>
    <property type="evidence" value="ECO:0007669"/>
    <property type="project" value="UniProtKB-SubCell"/>
</dbReference>
<keyword evidence="3" id="KW-1048">Host nucleus</keyword>
<evidence type="ECO:0000313" key="6">
    <source>
        <dbReference type="EMBL" id="QPO25213.1"/>
    </source>
</evidence>
<dbReference type="Proteomes" id="UP001147787">
    <property type="component" value="Segment"/>
</dbReference>
<gene>
    <name evidence="6" type="primary">UL4</name>
</gene>
<comment type="subcellular location">
    <subcellularLocation>
        <location evidence="1">Host nucleus</location>
    </subcellularLocation>
</comment>
<evidence type="ECO:0000256" key="2">
    <source>
        <dbReference type="ARBA" id="ARBA00010784"/>
    </source>
</evidence>
<sequence length="210" mass="22139">MASPTTTIAYSLRCAHAASAGTLTDVEQLLCAFSAGTRSVISGGRIRQDSLSGGTILIQQTPLGLLIVIDSSADFCTYRLVGRGTPPRLDHSKTTQAHVYPFDSWLSTTNRESAQSACAGVCTILWGDDATYITMTMYGQCPPDSAGACRAQREIDAGLGSPPHAPADLLVEVLREIQLSPTLEFGDTGVGAYTHPHTGEEEAPSAPVKN</sequence>
<comment type="similarity">
    <text evidence="2">Belongs to the alphaherpesvirinae HHV-1 UL4 family.</text>
</comment>
<evidence type="ECO:0000256" key="3">
    <source>
        <dbReference type="ARBA" id="ARBA00022562"/>
    </source>
</evidence>
<reference evidence="6" key="2">
    <citation type="journal article" date="2020" name="Arch.">
        <title>Full genome sequence of bovine alphaherpesvirus 2 (BoHV-2).</title>
        <authorList>
            <person name="Pfaff F."/>
            <person name="Neubauer-Juric A."/>
            <person name="Krebs S."/>
            <person name="Hauser A."/>
            <person name="Singer S."/>
            <person name="Blum H."/>
            <person name="Hoffmann B."/>
        </authorList>
    </citation>
    <scope>NUCLEOTIDE SEQUENCE</scope>
    <source>
        <strain evidence="6">Riems 8/85</strain>
    </source>
</reference>
<dbReference type="Pfam" id="PF03277">
    <property type="entry name" value="Herpes_UL4"/>
    <property type="match status" value="1"/>
</dbReference>
<dbReference type="InterPro" id="IPR004958">
    <property type="entry name" value="Herpes_UL4"/>
</dbReference>
<evidence type="ECO:0000313" key="5">
    <source>
        <dbReference type="EMBL" id="QIC50124.1"/>
    </source>
</evidence>
<proteinExistence type="inferred from homology"/>
<feature type="region of interest" description="Disordered" evidence="4">
    <location>
        <begin position="185"/>
        <end position="210"/>
    </location>
</feature>
<name>A0A6H2U190_9ALPH</name>
<evidence type="ECO:0000256" key="4">
    <source>
        <dbReference type="SAM" id="MobiDB-lite"/>
    </source>
</evidence>
<dbReference type="EMBL" id="MT862164">
    <property type="protein sequence ID" value="QPO25213.1"/>
    <property type="molecule type" value="Genomic_DNA"/>
</dbReference>
<dbReference type="EMBL" id="MN086794">
    <property type="protein sequence ID" value="QIC50124.1"/>
    <property type="molecule type" value="Genomic_DNA"/>
</dbReference>
<protein>
    <submittedName>
        <fullName evidence="5 6">Nuclear protein</fullName>
    </submittedName>
</protein>